<dbReference type="HAMAP" id="MF_00422">
    <property type="entry name" value="SecE"/>
    <property type="match status" value="1"/>
</dbReference>
<evidence type="ECO:0000313" key="12">
    <source>
        <dbReference type="Proteomes" id="UP000262825"/>
    </source>
</evidence>
<dbReference type="GO" id="GO:0005789">
    <property type="term" value="C:endoplasmic reticulum membrane"/>
    <property type="evidence" value="ECO:0007669"/>
    <property type="project" value="UniProtKB-SubCell"/>
</dbReference>
<comment type="subcellular location">
    <subcellularLocation>
        <location evidence="1">Endoplasmic reticulum membrane</location>
        <topology evidence="1">Single-pass membrane protein</topology>
    </subcellularLocation>
</comment>
<keyword evidence="12" id="KW-1185">Reference proteome</keyword>
<dbReference type="PANTHER" id="PTHR12309">
    <property type="entry name" value="SEC61 GAMMA SUBUNIT"/>
    <property type="match status" value="1"/>
</dbReference>
<comment type="similarity">
    <text evidence="2">Belongs to the SecE/SEC61-gamma family.</text>
</comment>
<dbReference type="SUPFAM" id="SSF103456">
    <property type="entry name" value="Preprotein translocase SecE subunit"/>
    <property type="match status" value="1"/>
</dbReference>
<evidence type="ECO:0000256" key="3">
    <source>
        <dbReference type="ARBA" id="ARBA00022448"/>
    </source>
</evidence>
<dbReference type="InterPro" id="IPR008158">
    <property type="entry name" value="Translocase_Sec61-g"/>
</dbReference>
<evidence type="ECO:0000256" key="2">
    <source>
        <dbReference type="ARBA" id="ARBA00008274"/>
    </source>
</evidence>
<evidence type="ECO:0000256" key="1">
    <source>
        <dbReference type="ARBA" id="ARBA00004389"/>
    </source>
</evidence>
<proteinExistence type="inferred from homology"/>
<keyword evidence="3" id="KW-0813">Transport</keyword>
<evidence type="ECO:0000256" key="7">
    <source>
        <dbReference type="ARBA" id="ARBA00022989"/>
    </source>
</evidence>
<dbReference type="PROSITE" id="PS01067">
    <property type="entry name" value="SECE_SEC61G"/>
    <property type="match status" value="1"/>
</dbReference>
<dbReference type="EMBL" id="UFAJ01000623">
    <property type="protein sequence ID" value="SSD61249.1"/>
    <property type="molecule type" value="Genomic_DNA"/>
</dbReference>
<dbReference type="GO" id="GO:0008320">
    <property type="term" value="F:protein transmembrane transporter activity"/>
    <property type="evidence" value="ECO:0007669"/>
    <property type="project" value="InterPro"/>
</dbReference>
<keyword evidence="7 10" id="KW-1133">Transmembrane helix</keyword>
<accession>A0A376B9K8</accession>
<keyword evidence="4 10" id="KW-0812">Transmembrane</keyword>
<dbReference type="GO" id="GO:0006605">
    <property type="term" value="P:protein targeting"/>
    <property type="evidence" value="ECO:0007669"/>
    <property type="project" value="InterPro"/>
</dbReference>
<keyword evidence="8" id="KW-0811">Translocation</keyword>
<evidence type="ECO:0000256" key="9">
    <source>
        <dbReference type="ARBA" id="ARBA00023136"/>
    </source>
</evidence>
<name>A0A376B9K8_9ASCO</name>
<keyword evidence="9 10" id="KW-0472">Membrane</keyword>
<evidence type="ECO:0000256" key="8">
    <source>
        <dbReference type="ARBA" id="ARBA00023010"/>
    </source>
</evidence>
<dbReference type="AlphaFoldDB" id="A0A376B9K8"/>
<protein>
    <submittedName>
        <fullName evidence="11">Probable Protein transport protein SSS1</fullName>
    </submittedName>
</protein>
<evidence type="ECO:0000313" key="11">
    <source>
        <dbReference type="EMBL" id="SSD61249.1"/>
    </source>
</evidence>
<sequence>MAKSTSSASAGNNNTNVEKIVSGEAPLEFVKEGVSFISKCKKPNQKEYMKIIRAVGIGFVGIGIIGYAIKLIHIPIRYLIV</sequence>
<evidence type="ECO:0000256" key="10">
    <source>
        <dbReference type="SAM" id="Phobius"/>
    </source>
</evidence>
<dbReference type="VEuPathDB" id="FungiDB:SCODWIG_03010"/>
<evidence type="ECO:0000256" key="5">
    <source>
        <dbReference type="ARBA" id="ARBA00022824"/>
    </source>
</evidence>
<gene>
    <name evidence="11" type="ORF">SCODWIG_03010</name>
</gene>
<dbReference type="Proteomes" id="UP000262825">
    <property type="component" value="Unassembled WGS sequence"/>
</dbReference>
<dbReference type="GO" id="GO:0006886">
    <property type="term" value="P:intracellular protein transport"/>
    <property type="evidence" value="ECO:0007669"/>
    <property type="project" value="InterPro"/>
</dbReference>
<dbReference type="InterPro" id="IPR023391">
    <property type="entry name" value="Prot_translocase_SecE_dom_sf"/>
</dbReference>
<dbReference type="OrthoDB" id="2401875at2759"/>
<evidence type="ECO:0000256" key="4">
    <source>
        <dbReference type="ARBA" id="ARBA00022692"/>
    </source>
</evidence>
<feature type="transmembrane region" description="Helical" evidence="10">
    <location>
        <begin position="51"/>
        <end position="69"/>
    </location>
</feature>
<dbReference type="NCBIfam" id="TIGR00327">
    <property type="entry name" value="secE_euk_arch"/>
    <property type="match status" value="1"/>
</dbReference>
<reference evidence="12" key="1">
    <citation type="submission" date="2018-06" db="EMBL/GenBank/DDBJ databases">
        <authorList>
            <person name="Guldener U."/>
        </authorList>
    </citation>
    <scope>NUCLEOTIDE SEQUENCE [LARGE SCALE GENOMIC DNA]</scope>
    <source>
        <strain evidence="12">UTAD17</strain>
    </source>
</reference>
<evidence type="ECO:0000256" key="6">
    <source>
        <dbReference type="ARBA" id="ARBA00022927"/>
    </source>
</evidence>
<dbReference type="InterPro" id="IPR001901">
    <property type="entry name" value="Translocase_SecE/Sec61-g"/>
</dbReference>
<keyword evidence="5" id="KW-0256">Endoplasmic reticulum</keyword>
<organism evidence="11 12">
    <name type="scientific">Saccharomycodes ludwigii</name>
    <dbReference type="NCBI Taxonomy" id="36035"/>
    <lineage>
        <taxon>Eukaryota</taxon>
        <taxon>Fungi</taxon>
        <taxon>Dikarya</taxon>
        <taxon>Ascomycota</taxon>
        <taxon>Saccharomycotina</taxon>
        <taxon>Saccharomycetes</taxon>
        <taxon>Saccharomycodales</taxon>
        <taxon>Saccharomycodaceae</taxon>
        <taxon>Saccharomycodes</taxon>
    </lineage>
</organism>
<dbReference type="Gene3D" id="1.20.5.820">
    <property type="entry name" value="Preprotein translocase SecE subunit"/>
    <property type="match status" value="1"/>
</dbReference>
<dbReference type="Pfam" id="PF00584">
    <property type="entry name" value="SecE"/>
    <property type="match status" value="1"/>
</dbReference>
<keyword evidence="6" id="KW-0653">Protein transport</keyword>